<dbReference type="AlphaFoldDB" id="A0A4U5MG12"/>
<sequence length="167" mass="19340">MQKQEDDSWPLANTNSAVSAARTGRDTATTAANSRRKLTGSKAKNELKKFIFYDNLYGVHKKSIQFNEQSSTRTSTKPAYICSEGRRLSFEVPRHVNVLVRLYLDNNNEKSIFENNQVDLEIAVEVLNGYLEKELLEKEDLNEMRRKIMDSASYLEQRKEVLLRYVK</sequence>
<organism evidence="2 3">
    <name type="scientific">Steinernema carpocapsae</name>
    <name type="common">Entomopathogenic nematode</name>
    <dbReference type="NCBI Taxonomy" id="34508"/>
    <lineage>
        <taxon>Eukaryota</taxon>
        <taxon>Metazoa</taxon>
        <taxon>Ecdysozoa</taxon>
        <taxon>Nematoda</taxon>
        <taxon>Chromadorea</taxon>
        <taxon>Rhabditida</taxon>
        <taxon>Tylenchina</taxon>
        <taxon>Panagrolaimomorpha</taxon>
        <taxon>Strongyloidoidea</taxon>
        <taxon>Steinernematidae</taxon>
        <taxon>Steinernema</taxon>
    </lineage>
</organism>
<reference evidence="2 3" key="2">
    <citation type="journal article" date="2019" name="G3 (Bethesda)">
        <title>Hybrid Assembly of the Genome of the Entomopathogenic Nematode Steinernema carpocapsae Identifies the X-Chromosome.</title>
        <authorList>
            <person name="Serra L."/>
            <person name="Macchietto M."/>
            <person name="Macias-Munoz A."/>
            <person name="McGill C.J."/>
            <person name="Rodriguez I.M."/>
            <person name="Rodriguez B."/>
            <person name="Murad R."/>
            <person name="Mortazavi A."/>
        </authorList>
    </citation>
    <scope>NUCLEOTIDE SEQUENCE [LARGE SCALE GENOMIC DNA]</scope>
    <source>
        <strain evidence="2 3">ALL</strain>
    </source>
</reference>
<accession>A0A4U5MG12</accession>
<comment type="caution">
    <text evidence="2">The sequence shown here is derived from an EMBL/GenBank/DDBJ whole genome shotgun (WGS) entry which is preliminary data.</text>
</comment>
<keyword evidence="3" id="KW-1185">Reference proteome</keyword>
<feature type="region of interest" description="Disordered" evidence="1">
    <location>
        <begin position="1"/>
        <end position="39"/>
    </location>
</feature>
<feature type="compositionally biased region" description="Low complexity" evidence="1">
    <location>
        <begin position="20"/>
        <end position="32"/>
    </location>
</feature>
<evidence type="ECO:0000313" key="3">
    <source>
        <dbReference type="Proteomes" id="UP000298663"/>
    </source>
</evidence>
<dbReference type="EMBL" id="AZBU02000008">
    <property type="protein sequence ID" value="TKR68190.1"/>
    <property type="molecule type" value="Genomic_DNA"/>
</dbReference>
<name>A0A4U5MG12_STECR</name>
<evidence type="ECO:0000313" key="2">
    <source>
        <dbReference type="EMBL" id="TKR68190.1"/>
    </source>
</evidence>
<dbReference type="Proteomes" id="UP000298663">
    <property type="component" value="Unassembled WGS sequence"/>
</dbReference>
<dbReference type="Gene3D" id="1.20.120.1750">
    <property type="match status" value="1"/>
</dbReference>
<gene>
    <name evidence="2" type="ORF">L596_024206</name>
</gene>
<reference evidence="2 3" key="1">
    <citation type="journal article" date="2015" name="Genome Biol.">
        <title>Comparative genomics of Steinernema reveals deeply conserved gene regulatory networks.</title>
        <authorList>
            <person name="Dillman A.R."/>
            <person name="Macchietto M."/>
            <person name="Porter C.F."/>
            <person name="Rogers A."/>
            <person name="Williams B."/>
            <person name="Antoshechkin I."/>
            <person name="Lee M.M."/>
            <person name="Goodwin Z."/>
            <person name="Lu X."/>
            <person name="Lewis E.E."/>
            <person name="Goodrich-Blair H."/>
            <person name="Stock S.P."/>
            <person name="Adams B.J."/>
            <person name="Sternberg P.W."/>
            <person name="Mortazavi A."/>
        </authorList>
    </citation>
    <scope>NUCLEOTIDE SEQUENCE [LARGE SCALE GENOMIC DNA]</scope>
    <source>
        <strain evidence="2 3">ALL</strain>
    </source>
</reference>
<evidence type="ECO:0000256" key="1">
    <source>
        <dbReference type="SAM" id="MobiDB-lite"/>
    </source>
</evidence>
<protein>
    <submittedName>
        <fullName evidence="2">Uncharacterized protein</fullName>
    </submittedName>
</protein>
<dbReference type="STRING" id="34508.A0A4U5MG12"/>
<proteinExistence type="predicted"/>